<reference evidence="2 3" key="1">
    <citation type="submission" date="2017-05" db="EMBL/GenBank/DDBJ databases">
        <title>The draft genome sequence of Idiomarina salinarum WNB302.</title>
        <authorList>
            <person name="Sun Y."/>
            <person name="Chen B."/>
            <person name="Du Z."/>
        </authorList>
    </citation>
    <scope>NUCLEOTIDE SEQUENCE [LARGE SCALE GENOMIC DNA]</scope>
    <source>
        <strain evidence="2 3">WNB302</strain>
    </source>
</reference>
<dbReference type="InterPro" id="IPR037523">
    <property type="entry name" value="VOC_core"/>
</dbReference>
<dbReference type="Proteomes" id="UP000216840">
    <property type="component" value="Unassembled WGS sequence"/>
</dbReference>
<evidence type="ECO:0000313" key="3">
    <source>
        <dbReference type="Proteomes" id="UP000216840"/>
    </source>
</evidence>
<name>A0A265URQ3_9FLAO</name>
<dbReference type="InterPro" id="IPR029068">
    <property type="entry name" value="Glyas_Bleomycin-R_OHBP_Dase"/>
</dbReference>
<dbReference type="PANTHER" id="PTHR33993:SF2">
    <property type="entry name" value="VOC DOMAIN-CONTAINING PROTEIN"/>
    <property type="match status" value="1"/>
</dbReference>
<dbReference type="Gene3D" id="3.10.180.10">
    <property type="entry name" value="2,3-Dihydroxybiphenyl 1,2-Dioxygenase, domain 1"/>
    <property type="match status" value="1"/>
</dbReference>
<keyword evidence="3" id="KW-1185">Reference proteome</keyword>
<comment type="caution">
    <text evidence="2">The sequence shown here is derived from an EMBL/GenBank/DDBJ whole genome shotgun (WGS) entry which is preliminary data.</text>
</comment>
<dbReference type="InterPro" id="IPR052164">
    <property type="entry name" value="Anthracycline_SecMetBiosynth"/>
</dbReference>
<dbReference type="CDD" id="cd07247">
    <property type="entry name" value="SgaA_N_like"/>
    <property type="match status" value="1"/>
</dbReference>
<dbReference type="AlphaFoldDB" id="A0A265URQ3"/>
<dbReference type="Pfam" id="PF00903">
    <property type="entry name" value="Glyoxalase"/>
    <property type="match status" value="1"/>
</dbReference>
<feature type="domain" description="VOC" evidence="1">
    <location>
        <begin position="4"/>
        <end position="117"/>
    </location>
</feature>
<evidence type="ECO:0000259" key="1">
    <source>
        <dbReference type="PROSITE" id="PS51819"/>
    </source>
</evidence>
<proteinExistence type="predicted"/>
<accession>A0A265URQ3</accession>
<dbReference type="InterPro" id="IPR004360">
    <property type="entry name" value="Glyas_Fos-R_dOase_dom"/>
</dbReference>
<protein>
    <submittedName>
        <fullName evidence="2">Glyoxalase</fullName>
    </submittedName>
</protein>
<dbReference type="EMBL" id="NGJN01000005">
    <property type="protein sequence ID" value="OZV67986.1"/>
    <property type="molecule type" value="Genomic_DNA"/>
</dbReference>
<dbReference type="RefSeq" id="WP_094968576.1">
    <property type="nucleotide sequence ID" value="NZ_NGJN01000005.1"/>
</dbReference>
<evidence type="ECO:0000313" key="2">
    <source>
        <dbReference type="EMBL" id="OZV67986.1"/>
    </source>
</evidence>
<organism evidence="2 3">
    <name type="scientific">Winogradskyella aurantia</name>
    <dbReference type="NCBI Taxonomy" id="1915063"/>
    <lineage>
        <taxon>Bacteria</taxon>
        <taxon>Pseudomonadati</taxon>
        <taxon>Bacteroidota</taxon>
        <taxon>Flavobacteriia</taxon>
        <taxon>Flavobacteriales</taxon>
        <taxon>Flavobacteriaceae</taxon>
        <taxon>Winogradskyella</taxon>
    </lineage>
</organism>
<dbReference type="PANTHER" id="PTHR33993">
    <property type="entry name" value="GLYOXALASE-RELATED"/>
    <property type="match status" value="1"/>
</dbReference>
<sequence length="122" mass="13821">MDNRVTHFEIPCDDPEKTMAFFKTVFNWSFKKFGDQDYWFTHTGDDSTPGINGAIMKKRDPNQPITNSISVEDIDKSMEAIENSGGTIVVPKTPIPKSGWLSFFKDPDGNIHGLWQDDNNAH</sequence>
<gene>
    <name evidence="2" type="ORF">CA834_10055</name>
</gene>
<dbReference type="SUPFAM" id="SSF54593">
    <property type="entry name" value="Glyoxalase/Bleomycin resistance protein/Dihydroxybiphenyl dioxygenase"/>
    <property type="match status" value="1"/>
</dbReference>
<dbReference type="OrthoDB" id="9804235at2"/>
<dbReference type="PROSITE" id="PS51819">
    <property type="entry name" value="VOC"/>
    <property type="match status" value="1"/>
</dbReference>